<reference evidence="1" key="1">
    <citation type="submission" date="2020-10" db="EMBL/GenBank/DDBJ databases">
        <authorList>
            <person name="Gilroy R."/>
        </authorList>
    </citation>
    <scope>NUCLEOTIDE SEQUENCE</scope>
    <source>
        <strain evidence="1">ChiHjej13B12-12457</strain>
    </source>
</reference>
<accession>A0A9D1E363</accession>
<protein>
    <submittedName>
        <fullName evidence="1">Uncharacterized protein</fullName>
    </submittedName>
</protein>
<name>A0A9D1E363_9BACT</name>
<comment type="caution">
    <text evidence="1">The sequence shown here is derived from an EMBL/GenBank/DDBJ whole genome shotgun (WGS) entry which is preliminary data.</text>
</comment>
<organism evidence="1 2">
    <name type="scientific">Candidatus Coprenecus avistercoris</name>
    <dbReference type="NCBI Taxonomy" id="2840730"/>
    <lineage>
        <taxon>Bacteria</taxon>
        <taxon>Pseudomonadati</taxon>
        <taxon>Bacteroidota</taxon>
        <taxon>Bacteroidia</taxon>
        <taxon>Bacteroidales</taxon>
        <taxon>Rikenellaceae</taxon>
        <taxon>Rikenellaceae incertae sedis</taxon>
        <taxon>Candidatus Coprenecus</taxon>
    </lineage>
</organism>
<gene>
    <name evidence="1" type="ORF">IAC94_08685</name>
</gene>
<proteinExistence type="predicted"/>
<evidence type="ECO:0000313" key="1">
    <source>
        <dbReference type="EMBL" id="HIR63574.1"/>
    </source>
</evidence>
<dbReference type="AlphaFoldDB" id="A0A9D1E363"/>
<evidence type="ECO:0000313" key="2">
    <source>
        <dbReference type="Proteomes" id="UP000886744"/>
    </source>
</evidence>
<sequence length="221" mass="26627">MSRGHFDYQQWRIRKTAGIIERDIARALRPKPEMVHEDYWIINKMDYPHSIHSVAKHRRFSSREEAEAYLLRRFKNVVKAEPQYIGGRFFQDETETVFQSTKSYMRGVPRGERVPVLYAIHHCVFDHYPYDADVLELNDSTIRTMKEAYRQIRIAEIYAGHVEWVMSGDDGEDTVRERLKEDLVAFEKEYASKDWTDFHNDFDEYDEWFEEEISCRHSLWM</sequence>
<dbReference type="Proteomes" id="UP000886744">
    <property type="component" value="Unassembled WGS sequence"/>
</dbReference>
<dbReference type="EMBL" id="DVHI01000106">
    <property type="protein sequence ID" value="HIR63574.1"/>
    <property type="molecule type" value="Genomic_DNA"/>
</dbReference>
<reference evidence="1" key="2">
    <citation type="journal article" date="2021" name="PeerJ">
        <title>Extensive microbial diversity within the chicken gut microbiome revealed by metagenomics and culture.</title>
        <authorList>
            <person name="Gilroy R."/>
            <person name="Ravi A."/>
            <person name="Getino M."/>
            <person name="Pursley I."/>
            <person name="Horton D.L."/>
            <person name="Alikhan N.F."/>
            <person name="Baker D."/>
            <person name="Gharbi K."/>
            <person name="Hall N."/>
            <person name="Watson M."/>
            <person name="Adriaenssens E.M."/>
            <person name="Foster-Nyarko E."/>
            <person name="Jarju S."/>
            <person name="Secka A."/>
            <person name="Antonio M."/>
            <person name="Oren A."/>
            <person name="Chaudhuri R.R."/>
            <person name="La Ragione R."/>
            <person name="Hildebrand F."/>
            <person name="Pallen M.J."/>
        </authorList>
    </citation>
    <scope>NUCLEOTIDE SEQUENCE</scope>
    <source>
        <strain evidence="1">ChiHjej13B12-12457</strain>
    </source>
</reference>